<dbReference type="Gene3D" id="1.10.287.540">
    <property type="entry name" value="Helix hairpin bin"/>
    <property type="match status" value="1"/>
</dbReference>
<dbReference type="EMBL" id="JXLP01000001">
    <property type="protein sequence ID" value="KIL80768.1"/>
    <property type="molecule type" value="Genomic_DNA"/>
</dbReference>
<comment type="caution">
    <text evidence="3">The sequence shown here is derived from an EMBL/GenBank/DDBJ whole genome shotgun (WGS) entry which is preliminary data.</text>
</comment>
<accession>A0ABR5B1B7</accession>
<gene>
    <name evidence="3" type="ORF">SD77_0616</name>
</gene>
<dbReference type="HAMAP" id="MF_01103">
    <property type="entry name" value="UPF0291"/>
    <property type="match status" value="1"/>
</dbReference>
<organism evidence="3 4">
    <name type="scientific">Bacillus badius</name>
    <dbReference type="NCBI Taxonomy" id="1455"/>
    <lineage>
        <taxon>Bacteria</taxon>
        <taxon>Bacillati</taxon>
        <taxon>Bacillota</taxon>
        <taxon>Bacilli</taxon>
        <taxon>Bacillales</taxon>
        <taxon>Bacillaceae</taxon>
        <taxon>Pseudobacillus</taxon>
    </lineage>
</organism>
<dbReference type="SUPFAM" id="SSF158221">
    <property type="entry name" value="YnzC-like"/>
    <property type="match status" value="1"/>
</dbReference>
<dbReference type="Proteomes" id="UP000031982">
    <property type="component" value="Unassembled WGS sequence"/>
</dbReference>
<dbReference type="GeneID" id="92775638"/>
<name>A0ABR5B1B7_BACBA</name>
<evidence type="ECO:0000256" key="2">
    <source>
        <dbReference type="HAMAP-Rule" id="MF_01103"/>
    </source>
</evidence>
<dbReference type="RefSeq" id="WP_041100876.1">
    <property type="nucleotide sequence ID" value="NZ_BSSZ01000010.1"/>
</dbReference>
<comment type="similarity">
    <text evidence="2">Belongs to the UPF0291 family.</text>
</comment>
<dbReference type="InterPro" id="IPR009242">
    <property type="entry name" value="DUF896"/>
</dbReference>
<keyword evidence="1 2" id="KW-0963">Cytoplasm</keyword>
<evidence type="ECO:0000313" key="3">
    <source>
        <dbReference type="EMBL" id="KIL80768.1"/>
    </source>
</evidence>
<comment type="subcellular location">
    <subcellularLocation>
        <location evidence="2">Cytoplasm</location>
    </subcellularLocation>
</comment>
<sequence length="77" mass="8799">MLSEDKLARINELSKKSKTTGLSAEEQAEQASLRQEYLAAFRSSMKDTVEGVRIFDTEGNEVTPKKLQDIQKRKKMH</sequence>
<protein>
    <recommendedName>
        <fullName evidence="2">UPF0291 protein SD77_0616</fullName>
    </recommendedName>
</protein>
<evidence type="ECO:0000313" key="4">
    <source>
        <dbReference type="Proteomes" id="UP000031982"/>
    </source>
</evidence>
<dbReference type="PANTHER" id="PTHR37300">
    <property type="entry name" value="UPF0291 PROTEIN CBO2609/CLC_2481"/>
    <property type="match status" value="1"/>
</dbReference>
<dbReference type="Pfam" id="PF05979">
    <property type="entry name" value="DUF896"/>
    <property type="match status" value="1"/>
</dbReference>
<keyword evidence="4" id="KW-1185">Reference proteome</keyword>
<proteinExistence type="inferred from homology"/>
<evidence type="ECO:0000256" key="1">
    <source>
        <dbReference type="ARBA" id="ARBA00022490"/>
    </source>
</evidence>
<reference evidence="3 4" key="1">
    <citation type="submission" date="2015-01" db="EMBL/GenBank/DDBJ databases">
        <title>Genome Assembly of Bacillus badius MTCC 1458.</title>
        <authorList>
            <person name="Verma A."/>
            <person name="Khatri I."/>
            <person name="Mual P."/>
            <person name="Subramanian S."/>
            <person name="Krishnamurthi S."/>
        </authorList>
    </citation>
    <scope>NUCLEOTIDE SEQUENCE [LARGE SCALE GENOMIC DNA]</scope>
    <source>
        <strain evidence="3 4">MTCC 1458</strain>
    </source>
</reference>
<dbReference type="PANTHER" id="PTHR37300:SF1">
    <property type="entry name" value="UPF0291 PROTEIN YNZC"/>
    <property type="match status" value="1"/>
</dbReference>